<dbReference type="PANTHER" id="PTHR47506:SF7">
    <property type="entry name" value="TRANSCRIPTIONAL REGULATORY PROTEIN"/>
    <property type="match status" value="1"/>
</dbReference>
<proteinExistence type="predicted"/>
<dbReference type="OrthoDB" id="9798857at2"/>
<dbReference type="Pfam" id="PF00440">
    <property type="entry name" value="TetR_N"/>
    <property type="match status" value="1"/>
</dbReference>
<dbReference type="InterPro" id="IPR036271">
    <property type="entry name" value="Tet_transcr_reg_TetR-rel_C_sf"/>
</dbReference>
<keyword evidence="3" id="KW-0804">Transcription</keyword>
<keyword evidence="2 4" id="KW-0238">DNA-binding</keyword>
<dbReference type="PROSITE" id="PS01081">
    <property type="entry name" value="HTH_TETR_1"/>
    <property type="match status" value="1"/>
</dbReference>
<evidence type="ECO:0000256" key="4">
    <source>
        <dbReference type="PROSITE-ProRule" id="PRU00335"/>
    </source>
</evidence>
<evidence type="ECO:0000313" key="6">
    <source>
        <dbReference type="EMBL" id="KMO36075.1"/>
    </source>
</evidence>
<evidence type="ECO:0000313" key="7">
    <source>
        <dbReference type="Proteomes" id="UP000035929"/>
    </source>
</evidence>
<dbReference type="InterPro" id="IPR023772">
    <property type="entry name" value="DNA-bd_HTH_TetR-type_CS"/>
</dbReference>
<dbReference type="AlphaFoldDB" id="A0A0J6SLJ7"/>
<dbReference type="SUPFAM" id="SSF48498">
    <property type="entry name" value="Tetracyclin repressor-like, C-terminal domain"/>
    <property type="match status" value="1"/>
</dbReference>
<name>A0A0J6SLJ7_9HYPH</name>
<dbReference type="SUPFAM" id="SSF46689">
    <property type="entry name" value="Homeodomain-like"/>
    <property type="match status" value="1"/>
</dbReference>
<feature type="domain" description="HTH tetR-type" evidence="5">
    <location>
        <begin position="9"/>
        <end position="69"/>
    </location>
</feature>
<evidence type="ECO:0000259" key="5">
    <source>
        <dbReference type="PROSITE" id="PS50977"/>
    </source>
</evidence>
<dbReference type="Proteomes" id="UP000035929">
    <property type="component" value="Unassembled WGS sequence"/>
</dbReference>
<dbReference type="PANTHER" id="PTHR47506">
    <property type="entry name" value="TRANSCRIPTIONAL REGULATORY PROTEIN"/>
    <property type="match status" value="1"/>
</dbReference>
<keyword evidence="1" id="KW-0805">Transcription regulation</keyword>
<dbReference type="InterPro" id="IPR009057">
    <property type="entry name" value="Homeodomain-like_sf"/>
</dbReference>
<evidence type="ECO:0000256" key="3">
    <source>
        <dbReference type="ARBA" id="ARBA00023163"/>
    </source>
</evidence>
<evidence type="ECO:0000256" key="2">
    <source>
        <dbReference type="ARBA" id="ARBA00023125"/>
    </source>
</evidence>
<reference evidence="6 7" key="1">
    <citation type="submission" date="2015-03" db="EMBL/GenBank/DDBJ databases">
        <title>Genome sequencing of Methylobacterium aquaticum DSM16371 type strain.</title>
        <authorList>
            <person name="Chaudhry V."/>
            <person name="Patil P.B."/>
        </authorList>
    </citation>
    <scope>NUCLEOTIDE SEQUENCE [LARGE SCALE GENOMIC DNA]</scope>
    <source>
        <strain evidence="6 7">DSM 16371</strain>
    </source>
</reference>
<dbReference type="PRINTS" id="PR00455">
    <property type="entry name" value="HTHTETR"/>
</dbReference>
<dbReference type="EMBL" id="LABX01000075">
    <property type="protein sequence ID" value="KMO36075.1"/>
    <property type="molecule type" value="Genomic_DNA"/>
</dbReference>
<comment type="caution">
    <text evidence="6">The sequence shown here is derived from an EMBL/GenBank/DDBJ whole genome shotgun (WGS) entry which is preliminary data.</text>
</comment>
<dbReference type="PATRIC" id="fig|270351.6.peg.7045"/>
<dbReference type="GO" id="GO:0003677">
    <property type="term" value="F:DNA binding"/>
    <property type="evidence" value="ECO:0007669"/>
    <property type="project" value="UniProtKB-UniRule"/>
</dbReference>
<feature type="DNA-binding region" description="H-T-H motif" evidence="4">
    <location>
        <begin position="32"/>
        <end position="51"/>
    </location>
</feature>
<feature type="non-terminal residue" evidence="6">
    <location>
        <position position="145"/>
    </location>
</feature>
<protein>
    <submittedName>
        <fullName evidence="6">Transcriptional regulator</fullName>
    </submittedName>
</protein>
<gene>
    <name evidence="6" type="ORF">VP06_10655</name>
</gene>
<accession>A0A0J6SLJ7</accession>
<dbReference type="InterPro" id="IPR001647">
    <property type="entry name" value="HTH_TetR"/>
</dbReference>
<organism evidence="6 7">
    <name type="scientific">Methylobacterium aquaticum</name>
    <dbReference type="NCBI Taxonomy" id="270351"/>
    <lineage>
        <taxon>Bacteria</taxon>
        <taxon>Pseudomonadati</taxon>
        <taxon>Pseudomonadota</taxon>
        <taxon>Alphaproteobacteria</taxon>
        <taxon>Hyphomicrobiales</taxon>
        <taxon>Methylobacteriaceae</taxon>
        <taxon>Methylobacterium</taxon>
    </lineage>
</organism>
<dbReference type="RefSeq" id="WP_048463743.1">
    <property type="nucleotide sequence ID" value="NZ_LABX01000075.1"/>
</dbReference>
<dbReference type="Gene3D" id="1.10.10.60">
    <property type="entry name" value="Homeodomain-like"/>
    <property type="match status" value="1"/>
</dbReference>
<dbReference type="PROSITE" id="PS50977">
    <property type="entry name" value="HTH_TETR_2"/>
    <property type="match status" value="1"/>
</dbReference>
<dbReference type="Gene3D" id="1.10.357.10">
    <property type="entry name" value="Tetracycline Repressor, domain 2"/>
    <property type="match status" value="1"/>
</dbReference>
<evidence type="ECO:0000256" key="1">
    <source>
        <dbReference type="ARBA" id="ARBA00023015"/>
    </source>
</evidence>
<sequence length="145" mass="15589">MRVTREQVQENRRRILEAAGRLFREKGFAAVTVAEVMQAAGLTHGGFYGHFDSKEDLAAQALAQTLTPAPRKPGAPPDLARFVAAYLSAAHRDGPGTGCALAALGGEAARQPAPVRRAFTEGLEARLARMQEAMLSRQHIIEPTT</sequence>